<evidence type="ECO:0000313" key="3">
    <source>
        <dbReference type="Proteomes" id="UP000008037"/>
    </source>
</evidence>
<feature type="transmembrane region" description="Helical" evidence="1">
    <location>
        <begin position="72"/>
        <end position="93"/>
    </location>
</feature>
<accession>K0IFH9</accession>
<gene>
    <name evidence="2" type="ordered locus">Ngar_c32050</name>
</gene>
<feature type="transmembrane region" description="Helical" evidence="1">
    <location>
        <begin position="6"/>
        <end position="27"/>
    </location>
</feature>
<dbReference type="Pfam" id="PF26119">
    <property type="entry name" value="DUF8036"/>
    <property type="match status" value="1"/>
</dbReference>
<dbReference type="KEGG" id="nga:Ngar_c32050"/>
<dbReference type="RefSeq" id="WP_015020654.1">
    <property type="nucleotide sequence ID" value="NC_018719.1"/>
</dbReference>
<dbReference type="OrthoDB" id="1506at2157"/>
<dbReference type="AlphaFoldDB" id="K0IFH9"/>
<feature type="transmembrane region" description="Helical" evidence="1">
    <location>
        <begin position="39"/>
        <end position="60"/>
    </location>
</feature>
<organism evidence="2 3">
    <name type="scientific">Nitrososphaera gargensis (strain Ga9.2)</name>
    <dbReference type="NCBI Taxonomy" id="1237085"/>
    <lineage>
        <taxon>Archaea</taxon>
        <taxon>Nitrososphaerota</taxon>
        <taxon>Nitrososphaeria</taxon>
        <taxon>Nitrososphaerales</taxon>
        <taxon>Nitrososphaeraceae</taxon>
        <taxon>Nitrososphaera</taxon>
    </lineage>
</organism>
<dbReference type="STRING" id="1237085.Ngar_c32050"/>
<evidence type="ECO:0000256" key="1">
    <source>
        <dbReference type="SAM" id="Phobius"/>
    </source>
</evidence>
<evidence type="ECO:0000313" key="2">
    <source>
        <dbReference type="EMBL" id="AFU60121.1"/>
    </source>
</evidence>
<keyword evidence="3" id="KW-1185">Reference proteome</keyword>
<dbReference type="BioCyc" id="CNIT1237085:G1324-3205-MONOMER"/>
<keyword evidence="1" id="KW-0472">Membrane</keyword>
<keyword evidence="1" id="KW-1133">Transmembrane helix</keyword>
<proteinExistence type="predicted"/>
<sequence>MALLMDISSIISMANVAILVALLAVYANIYSKTRATFTVGLVVFASMLMLHNGIAVYGYFAMAPLYSDDLLPYFVGIHIAELAGLVALLKVTVWPEGVKTTPKAS</sequence>
<dbReference type="HOGENOM" id="CLU_157001_0_0_2"/>
<name>K0IFH9_NITGG</name>
<reference evidence="2 3" key="1">
    <citation type="journal article" date="2012" name="Environ. Microbiol.">
        <title>The genome of the ammonia-oxidizing Candidatus Nitrososphaera gargensis: insights into metabolic versatility and environmental adaptations.</title>
        <authorList>
            <person name="Spang A."/>
            <person name="Poehlein A."/>
            <person name="Offre P."/>
            <person name="Zumbragel S."/>
            <person name="Haider S."/>
            <person name="Rychlik N."/>
            <person name="Nowka B."/>
            <person name="Schmeisser C."/>
            <person name="Lebedeva E.V."/>
            <person name="Rattei T."/>
            <person name="Bohm C."/>
            <person name="Schmid M."/>
            <person name="Galushko A."/>
            <person name="Hatzenpichler R."/>
            <person name="Weinmaier T."/>
            <person name="Daniel R."/>
            <person name="Schleper C."/>
            <person name="Spieck E."/>
            <person name="Streit W."/>
            <person name="Wagner M."/>
        </authorList>
    </citation>
    <scope>NUCLEOTIDE SEQUENCE [LARGE SCALE GENOMIC DNA]</scope>
    <source>
        <strain evidence="3">Ga9.2</strain>
    </source>
</reference>
<dbReference type="InParanoid" id="K0IFH9"/>
<protein>
    <submittedName>
        <fullName evidence="2">Uncharacterized protein</fullName>
    </submittedName>
</protein>
<dbReference type="Proteomes" id="UP000008037">
    <property type="component" value="Chromosome"/>
</dbReference>
<dbReference type="GeneID" id="13797015"/>
<dbReference type="EMBL" id="CP002408">
    <property type="protein sequence ID" value="AFU60121.1"/>
    <property type="molecule type" value="Genomic_DNA"/>
</dbReference>
<dbReference type="InterPro" id="IPR058349">
    <property type="entry name" value="DUF8036"/>
</dbReference>
<keyword evidence="1" id="KW-0812">Transmembrane</keyword>